<dbReference type="Proteomes" id="UP000444174">
    <property type="component" value="Unassembled WGS sequence"/>
</dbReference>
<sequence>MSDIAHGGHADPAWFVPPGDGDFLAIVVLVIILGGLYGIVYLYAAFDRWAEHQAQGTPLAKTIPTLLAIALIYEIFPVDHFHPLLPLCAVLIALMADWSRFHLNTKADPAPTAPPATPTVEEERDDV</sequence>
<proteinExistence type="predicted"/>
<feature type="region of interest" description="Disordered" evidence="1">
    <location>
        <begin position="107"/>
        <end position="127"/>
    </location>
</feature>
<dbReference type="RefSeq" id="WP_153214342.1">
    <property type="nucleotide sequence ID" value="NZ_WIBF01000001.1"/>
</dbReference>
<comment type="caution">
    <text evidence="3">The sequence shown here is derived from an EMBL/GenBank/DDBJ whole genome shotgun (WGS) entry which is preliminary data.</text>
</comment>
<organism evidence="3 4">
    <name type="scientific">Tritonibacter litoralis</name>
    <dbReference type="NCBI Taxonomy" id="2662264"/>
    <lineage>
        <taxon>Bacteria</taxon>
        <taxon>Pseudomonadati</taxon>
        <taxon>Pseudomonadota</taxon>
        <taxon>Alphaproteobacteria</taxon>
        <taxon>Rhodobacterales</taxon>
        <taxon>Paracoccaceae</taxon>
        <taxon>Tritonibacter</taxon>
    </lineage>
</organism>
<evidence type="ECO:0000256" key="2">
    <source>
        <dbReference type="SAM" id="Phobius"/>
    </source>
</evidence>
<reference evidence="3 4" key="1">
    <citation type="submission" date="2019-10" db="EMBL/GenBank/DDBJ databases">
        <title>Epibacterium sp. nov., isolated from seawater.</title>
        <authorList>
            <person name="Zhang X."/>
            <person name="Li N."/>
        </authorList>
    </citation>
    <scope>NUCLEOTIDE SEQUENCE [LARGE SCALE GENOMIC DNA]</scope>
    <source>
        <strain evidence="3 4">SM1979</strain>
    </source>
</reference>
<gene>
    <name evidence="3" type="ORF">GFB49_03275</name>
</gene>
<keyword evidence="4" id="KW-1185">Reference proteome</keyword>
<dbReference type="EMBL" id="WIBF01000001">
    <property type="protein sequence ID" value="MQQ07464.1"/>
    <property type="molecule type" value="Genomic_DNA"/>
</dbReference>
<keyword evidence="2" id="KW-1133">Transmembrane helix</keyword>
<name>A0A843YDA6_9RHOB</name>
<evidence type="ECO:0000313" key="4">
    <source>
        <dbReference type="Proteomes" id="UP000444174"/>
    </source>
</evidence>
<evidence type="ECO:0000256" key="1">
    <source>
        <dbReference type="SAM" id="MobiDB-lite"/>
    </source>
</evidence>
<feature type="transmembrane region" description="Helical" evidence="2">
    <location>
        <begin position="23"/>
        <end position="46"/>
    </location>
</feature>
<evidence type="ECO:0000313" key="3">
    <source>
        <dbReference type="EMBL" id="MQQ07464.1"/>
    </source>
</evidence>
<protein>
    <submittedName>
        <fullName evidence="3">Uncharacterized protein</fullName>
    </submittedName>
</protein>
<accession>A0A843YDA6</accession>
<keyword evidence="2" id="KW-0812">Transmembrane</keyword>
<keyword evidence="2" id="KW-0472">Membrane</keyword>
<dbReference type="AlphaFoldDB" id="A0A843YDA6"/>